<dbReference type="GO" id="GO:0045271">
    <property type="term" value="C:respiratory chain complex I"/>
    <property type="evidence" value="ECO:0007669"/>
    <property type="project" value="InterPro"/>
</dbReference>
<gene>
    <name evidence="3" type="ORF">Micbo1qcDRAFT_160148</name>
</gene>
<dbReference type="EMBL" id="KQ964247">
    <property type="protein sequence ID" value="KXJ94841.1"/>
    <property type="molecule type" value="Genomic_DNA"/>
</dbReference>
<reference evidence="4" key="1">
    <citation type="submission" date="2016-02" db="EMBL/GenBank/DDBJ databases">
        <title>Draft genome sequence of Microdochium bolleyi, a fungal endophyte of beachgrass.</title>
        <authorList>
            <consortium name="DOE Joint Genome Institute"/>
            <person name="David A.S."/>
            <person name="May G."/>
            <person name="Haridas S."/>
            <person name="Lim J."/>
            <person name="Wang M."/>
            <person name="Labutti K."/>
            <person name="Lipzen A."/>
            <person name="Barry K."/>
            <person name="Grigoriev I.V."/>
        </authorList>
    </citation>
    <scope>NUCLEOTIDE SEQUENCE [LARGE SCALE GENOMIC DNA]</scope>
    <source>
        <strain evidence="4">J235TASD1</strain>
    </source>
</reference>
<sequence length="215" mass="24170">MAGKPAGRILQAWYQWKALRLPWRKRFLVGLDLQGNTYWEFRLRRGDPPPRITSSATADDFQAVRFRRIVQYPRSSHLSDVKIPPAWHQWLRYQRPDPPSLNEQAQDVARQGRMKVLAAQADQRWNAKPSLLDMPTAAGAGRASDAAGPVPVPAAEHQSQQQTAHPAGPADSSRRAQKITEEEASSSNPWKKASKGGPSEEWQPQAWSPTAARRR</sequence>
<dbReference type="GO" id="GO:0032981">
    <property type="term" value="P:mitochondrial respiratory chain complex I assembly"/>
    <property type="evidence" value="ECO:0007669"/>
    <property type="project" value="TreeGrafter"/>
</dbReference>
<dbReference type="AlphaFoldDB" id="A0A136JCF3"/>
<feature type="region of interest" description="Disordered" evidence="2">
    <location>
        <begin position="127"/>
        <end position="215"/>
    </location>
</feature>
<accession>A0A136JCF3</accession>
<dbReference type="GO" id="GO:0005739">
    <property type="term" value="C:mitochondrion"/>
    <property type="evidence" value="ECO:0007669"/>
    <property type="project" value="TreeGrafter"/>
</dbReference>
<evidence type="ECO:0000313" key="3">
    <source>
        <dbReference type="EMBL" id="KXJ94841.1"/>
    </source>
</evidence>
<organism evidence="3 4">
    <name type="scientific">Microdochium bolleyi</name>
    <dbReference type="NCBI Taxonomy" id="196109"/>
    <lineage>
        <taxon>Eukaryota</taxon>
        <taxon>Fungi</taxon>
        <taxon>Dikarya</taxon>
        <taxon>Ascomycota</taxon>
        <taxon>Pezizomycotina</taxon>
        <taxon>Sordariomycetes</taxon>
        <taxon>Xylariomycetidae</taxon>
        <taxon>Xylariales</taxon>
        <taxon>Microdochiaceae</taxon>
        <taxon>Microdochium</taxon>
    </lineage>
</organism>
<comment type="similarity">
    <text evidence="1">Belongs to the complex I NDUFA12 subunit family.</text>
</comment>
<dbReference type="Proteomes" id="UP000070501">
    <property type="component" value="Unassembled WGS sequence"/>
</dbReference>
<dbReference type="InParanoid" id="A0A136JCF3"/>
<name>A0A136JCF3_9PEZI</name>
<proteinExistence type="inferred from homology"/>
<dbReference type="PANTHER" id="PTHR32470">
    <property type="entry name" value="ADH DEHYDROGENASE [UBIQUINONE] 1 ALPHA SUBCOMPLEX ASSEMBLY FACTOR 2"/>
    <property type="match status" value="1"/>
</dbReference>
<dbReference type="OrthoDB" id="10255576at2759"/>
<dbReference type="InterPro" id="IPR007763">
    <property type="entry name" value="NDUFA12"/>
</dbReference>
<keyword evidence="4" id="KW-1185">Reference proteome</keyword>
<feature type="compositionally biased region" description="Basic and acidic residues" evidence="2">
    <location>
        <begin position="172"/>
        <end position="181"/>
    </location>
</feature>
<dbReference type="STRING" id="196109.A0A136JCF3"/>
<feature type="compositionally biased region" description="Low complexity" evidence="2">
    <location>
        <begin position="137"/>
        <end position="148"/>
    </location>
</feature>
<dbReference type="Pfam" id="PF05071">
    <property type="entry name" value="NDUFA12"/>
    <property type="match status" value="1"/>
</dbReference>
<protein>
    <submittedName>
        <fullName evidence="3">Uncharacterized protein</fullName>
    </submittedName>
</protein>
<evidence type="ECO:0000256" key="2">
    <source>
        <dbReference type="SAM" id="MobiDB-lite"/>
    </source>
</evidence>
<evidence type="ECO:0000256" key="1">
    <source>
        <dbReference type="ARBA" id="ARBA00007355"/>
    </source>
</evidence>
<dbReference type="InterPro" id="IPR052618">
    <property type="entry name" value="ComplexI_NDUFA12"/>
</dbReference>
<dbReference type="PANTHER" id="PTHR32470:SF2">
    <property type="entry name" value="NADH DEHYDROGENASE [UBIQUINONE] 1 ALPHA SUBCOMPLEX ASSEMBLY FACTOR 2"/>
    <property type="match status" value="1"/>
</dbReference>
<evidence type="ECO:0000313" key="4">
    <source>
        <dbReference type="Proteomes" id="UP000070501"/>
    </source>
</evidence>